<dbReference type="Proteomes" id="UP000188268">
    <property type="component" value="Unassembled WGS sequence"/>
</dbReference>
<accession>A0A1R3KGA2</accession>
<organism evidence="3 4">
    <name type="scientific">Corchorus capsularis</name>
    <name type="common">Jute</name>
    <dbReference type="NCBI Taxonomy" id="210143"/>
    <lineage>
        <taxon>Eukaryota</taxon>
        <taxon>Viridiplantae</taxon>
        <taxon>Streptophyta</taxon>
        <taxon>Embryophyta</taxon>
        <taxon>Tracheophyta</taxon>
        <taxon>Spermatophyta</taxon>
        <taxon>Magnoliopsida</taxon>
        <taxon>eudicotyledons</taxon>
        <taxon>Gunneridae</taxon>
        <taxon>Pentapetalae</taxon>
        <taxon>rosids</taxon>
        <taxon>malvids</taxon>
        <taxon>Malvales</taxon>
        <taxon>Malvaceae</taxon>
        <taxon>Grewioideae</taxon>
        <taxon>Apeibeae</taxon>
        <taxon>Corchorus</taxon>
    </lineage>
</organism>
<dbReference type="GO" id="GO:0004523">
    <property type="term" value="F:RNA-DNA hybrid ribonuclease activity"/>
    <property type="evidence" value="ECO:0007669"/>
    <property type="project" value="InterPro"/>
</dbReference>
<protein>
    <recommendedName>
        <fullName evidence="5">RNase H type-1 domain-containing protein</fullName>
    </recommendedName>
</protein>
<dbReference type="CDD" id="cd06222">
    <property type="entry name" value="RNase_H_like"/>
    <property type="match status" value="1"/>
</dbReference>
<dbReference type="GO" id="GO:0003676">
    <property type="term" value="F:nucleic acid binding"/>
    <property type="evidence" value="ECO:0007669"/>
    <property type="project" value="InterPro"/>
</dbReference>
<dbReference type="PANTHER" id="PTHR47723">
    <property type="entry name" value="OS05G0353850 PROTEIN"/>
    <property type="match status" value="1"/>
</dbReference>
<dbReference type="OMA" id="GMESAWE"/>
<dbReference type="InterPro" id="IPR026960">
    <property type="entry name" value="RVT-Znf"/>
</dbReference>
<dbReference type="Gene3D" id="3.30.420.10">
    <property type="entry name" value="Ribonuclease H-like superfamily/Ribonuclease H"/>
    <property type="match status" value="1"/>
</dbReference>
<dbReference type="InterPro" id="IPR053151">
    <property type="entry name" value="RNase_H-like"/>
</dbReference>
<dbReference type="AlphaFoldDB" id="A0A1R3KGA2"/>
<dbReference type="STRING" id="210143.A0A1R3KGA2"/>
<sequence length="262" mass="29560">MDPNLGPNPSYVWRSIMEGRSVLKLGTRWRIGDGQSVSILNDTWVPGLPVERPNSMVPNVLDHGIVAELIDQEERTWKEELLRSLFDPNEVETIMDIPLSLQRIEDKLIWTESKLGVFTVRSAYHVAIIFLEREVTDMELRNLVLKLLWTANVIPKVKFFNWRPMHGFVPIRSILRSRHIEVEDECCVCGTVSLGFVVRNGMGDVVLGGISRVAGVESVLHAECMAIVFGMESAWEQGYNQVLVESDSMVAIEEIGKGKDSL</sequence>
<dbReference type="Pfam" id="PF13456">
    <property type="entry name" value="RVT_3"/>
    <property type="match status" value="1"/>
</dbReference>
<dbReference type="EMBL" id="AWWV01005048">
    <property type="protein sequence ID" value="OMP06127.1"/>
    <property type="molecule type" value="Genomic_DNA"/>
</dbReference>
<name>A0A1R3KGA2_COCAP</name>
<dbReference type="InterPro" id="IPR012337">
    <property type="entry name" value="RNaseH-like_sf"/>
</dbReference>
<dbReference type="InterPro" id="IPR044730">
    <property type="entry name" value="RNase_H-like_dom_plant"/>
</dbReference>
<gene>
    <name evidence="3" type="ORF">CCACVL1_01702</name>
</gene>
<evidence type="ECO:0000313" key="4">
    <source>
        <dbReference type="Proteomes" id="UP000188268"/>
    </source>
</evidence>
<dbReference type="InterPro" id="IPR002156">
    <property type="entry name" value="RNaseH_domain"/>
</dbReference>
<evidence type="ECO:0000259" key="2">
    <source>
        <dbReference type="Pfam" id="PF13966"/>
    </source>
</evidence>
<dbReference type="Gramene" id="OMP06127">
    <property type="protein sequence ID" value="OMP06127"/>
    <property type="gene ID" value="CCACVL1_01702"/>
</dbReference>
<dbReference type="InterPro" id="IPR036397">
    <property type="entry name" value="RNaseH_sf"/>
</dbReference>
<dbReference type="PANTHER" id="PTHR47723:SF19">
    <property type="entry name" value="POLYNUCLEOTIDYL TRANSFERASE, RIBONUCLEASE H-LIKE SUPERFAMILY PROTEIN"/>
    <property type="match status" value="1"/>
</dbReference>
<evidence type="ECO:0000259" key="1">
    <source>
        <dbReference type="Pfam" id="PF13456"/>
    </source>
</evidence>
<dbReference type="OrthoDB" id="999432at2759"/>
<keyword evidence="4" id="KW-1185">Reference proteome</keyword>
<dbReference type="Pfam" id="PF13966">
    <property type="entry name" value="zf-RVT"/>
    <property type="match status" value="1"/>
</dbReference>
<reference evidence="3 4" key="1">
    <citation type="submission" date="2013-09" db="EMBL/GenBank/DDBJ databases">
        <title>Corchorus capsularis genome sequencing.</title>
        <authorList>
            <person name="Alam M."/>
            <person name="Haque M.S."/>
            <person name="Islam M.S."/>
            <person name="Emdad E.M."/>
            <person name="Islam M.M."/>
            <person name="Ahmed B."/>
            <person name="Halim A."/>
            <person name="Hossen Q.M.M."/>
            <person name="Hossain M.Z."/>
            <person name="Ahmed R."/>
            <person name="Khan M.M."/>
            <person name="Islam R."/>
            <person name="Rashid M.M."/>
            <person name="Khan S.A."/>
            <person name="Rahman M.S."/>
            <person name="Alam M."/>
        </authorList>
    </citation>
    <scope>NUCLEOTIDE SEQUENCE [LARGE SCALE GENOMIC DNA]</scope>
    <source>
        <strain evidence="4">cv. CVL-1</strain>
        <tissue evidence="3">Whole seedling</tissue>
    </source>
</reference>
<proteinExistence type="predicted"/>
<feature type="domain" description="RNase H type-1" evidence="1">
    <location>
        <begin position="193"/>
        <end position="255"/>
    </location>
</feature>
<comment type="caution">
    <text evidence="3">The sequence shown here is derived from an EMBL/GenBank/DDBJ whole genome shotgun (WGS) entry which is preliminary data.</text>
</comment>
<evidence type="ECO:0008006" key="5">
    <source>
        <dbReference type="Google" id="ProtNLM"/>
    </source>
</evidence>
<feature type="domain" description="Reverse transcriptase zinc-binding" evidence="2">
    <location>
        <begin position="118"/>
        <end position="191"/>
    </location>
</feature>
<dbReference type="SUPFAM" id="SSF53098">
    <property type="entry name" value="Ribonuclease H-like"/>
    <property type="match status" value="1"/>
</dbReference>
<evidence type="ECO:0000313" key="3">
    <source>
        <dbReference type="EMBL" id="OMP06127.1"/>
    </source>
</evidence>